<evidence type="ECO:0000256" key="1">
    <source>
        <dbReference type="SAM" id="SignalP"/>
    </source>
</evidence>
<dbReference type="OrthoDB" id="27389at2"/>
<evidence type="ECO:0000313" key="4">
    <source>
        <dbReference type="Proteomes" id="UP000016860"/>
    </source>
</evidence>
<accession>U4QYS6</accession>
<organism evidence="3 4">
    <name type="scientific">Ruminiclostridium papyrosolvens C7</name>
    <dbReference type="NCBI Taxonomy" id="1330534"/>
    <lineage>
        <taxon>Bacteria</taxon>
        <taxon>Bacillati</taxon>
        <taxon>Bacillota</taxon>
        <taxon>Clostridia</taxon>
        <taxon>Eubacteriales</taxon>
        <taxon>Oscillospiraceae</taxon>
        <taxon>Ruminiclostridium</taxon>
    </lineage>
</organism>
<dbReference type="PANTHER" id="PTHR32256">
    <property type="match status" value="1"/>
</dbReference>
<comment type="caution">
    <text evidence="3">The sequence shown here is derived from an EMBL/GenBank/DDBJ whole genome shotgun (WGS) entry which is preliminary data.</text>
</comment>
<name>U4QYS6_9FIRM</name>
<dbReference type="PANTHER" id="PTHR32256:SF17">
    <property type="entry name" value="EGF-LIKE DOMAIN-CONTAINING PROTEIN"/>
    <property type="match status" value="1"/>
</dbReference>
<dbReference type="Proteomes" id="UP000016860">
    <property type="component" value="Unassembled WGS sequence"/>
</dbReference>
<proteinExistence type="predicted"/>
<dbReference type="InterPro" id="IPR053369">
    <property type="entry name" value="SrfA-induced_signal"/>
</dbReference>
<reference evidence="3 4" key="1">
    <citation type="journal article" date="2013" name="Genome Announc.">
        <title>Draft Genome Sequence of the Cellulolytic Bacterium Clostridium papyrosolvens C7 (ATCC 700395).</title>
        <authorList>
            <person name="Zepeda V."/>
            <person name="Dassa B."/>
            <person name="Borovok I."/>
            <person name="Lamed R."/>
            <person name="Bayer E.A."/>
            <person name="Cate J.H."/>
        </authorList>
    </citation>
    <scope>NUCLEOTIDE SEQUENCE [LARGE SCALE GENOMIC DNA]</scope>
    <source>
        <strain evidence="3 4">C7</strain>
    </source>
</reference>
<sequence>MKSLSIVKNVIILLLCYSSLIFNSGCQSTNDLFQENLTANRMGDISGSILNTIVKQGDKFYYVNDDAGGKIYSIFKDGTGKKKLNKCESSIIGVKDGWIYYNNIDKKNDLYRMKIDGTENNKLKSGDGYAYYYVLNGDWVYYLFKDNNIYRTKVDGSVTERVVNDSVYEMNIVDDFIYYVNRTDGGSLYKIKVDGKERTKLNNVDTYCISIYKNWVVFLNYNDNNRLYKVKTDGTNFSGLINYKDPSYNGCFDNVEKLTIDGDWIYYCNPEINRVKFDSPLITTKIGNSGSYGFTICGDWVYFLLEPNMNKIGRVNIDGTTVNPQVVN</sequence>
<dbReference type="STRING" id="1330534.L323_15295"/>
<protein>
    <recommendedName>
        <fullName evidence="2">Prolow-density lipoprotein receptor-related protein 1-like beta-propeller domain-containing protein</fullName>
    </recommendedName>
</protein>
<feature type="chain" id="PRO_5039711303" description="Prolow-density lipoprotein receptor-related protein 1-like beta-propeller domain-containing protein" evidence="1">
    <location>
        <begin position="24"/>
        <end position="328"/>
    </location>
</feature>
<dbReference type="SUPFAM" id="SSF69304">
    <property type="entry name" value="Tricorn protease N-terminal domain"/>
    <property type="match status" value="1"/>
</dbReference>
<keyword evidence="1" id="KW-0732">Signal</keyword>
<evidence type="ECO:0000313" key="3">
    <source>
        <dbReference type="EMBL" id="EPR09988.1"/>
    </source>
</evidence>
<dbReference type="InterPro" id="IPR011042">
    <property type="entry name" value="6-blade_b-propeller_TolB-like"/>
</dbReference>
<dbReference type="InterPro" id="IPR032485">
    <property type="entry name" value="LRP1-like_beta_prop"/>
</dbReference>
<dbReference type="Pfam" id="PF16472">
    <property type="entry name" value="DUF5050"/>
    <property type="match status" value="1"/>
</dbReference>
<dbReference type="Gene3D" id="2.120.10.30">
    <property type="entry name" value="TolB, C-terminal domain"/>
    <property type="match status" value="1"/>
</dbReference>
<dbReference type="EMBL" id="ATAY01000077">
    <property type="protein sequence ID" value="EPR09988.1"/>
    <property type="molecule type" value="Genomic_DNA"/>
</dbReference>
<feature type="signal peptide" evidence="1">
    <location>
        <begin position="1"/>
        <end position="23"/>
    </location>
</feature>
<dbReference type="PATRIC" id="fig|1330534.3.peg.3031"/>
<gene>
    <name evidence="3" type="ORF">L323_15295</name>
</gene>
<dbReference type="RefSeq" id="WP_020816494.1">
    <property type="nucleotide sequence ID" value="NZ_ATAY01000077.1"/>
</dbReference>
<evidence type="ECO:0000259" key="2">
    <source>
        <dbReference type="Pfam" id="PF16472"/>
    </source>
</evidence>
<dbReference type="AlphaFoldDB" id="U4QYS6"/>
<feature type="domain" description="Prolow-density lipoprotein receptor-related protein 1-like beta-propeller" evidence="2">
    <location>
        <begin position="51"/>
        <end position="271"/>
    </location>
</feature>